<evidence type="ECO:0000313" key="2">
    <source>
        <dbReference type="Proteomes" id="UP001200145"/>
    </source>
</evidence>
<evidence type="ECO:0000313" key="1">
    <source>
        <dbReference type="EMBL" id="MCF1715946.1"/>
    </source>
</evidence>
<sequence>MKRPFLYLVLVFLVLLGCRKDNASDKSRGLLGVTPWPADFTLEEQQKALAFISADCDLVSHHFDDGIPYQESFTSSEMPSGLIADVQFIKSQTAGKKRLLSVSALDLSRKAMASYYRDSLAVSAAIRQHWKSLPIDHPDRITAYVKYIGWLADQFKPDWINYGVESNLAEWDPAEFQQYKKFLQQVYKALKASYPQTPIFLSLMVTEQALSIAHARELLPLSDFVALSAYPYTHVSSSSNGNTDPSLFPDRYFEQWLDLAPEKPWCFAETAYIAEPLSVPEYFLNKEGNAAWQKTYLDQLLKLLDQRKGQFLVWFCYKDYNAAIKRLKESGQYQPLFSFWQDTGLFDEKNQPRPALQSWRNYRK</sequence>
<dbReference type="Proteomes" id="UP001200145">
    <property type="component" value="Unassembled WGS sequence"/>
</dbReference>
<dbReference type="Gene3D" id="3.20.20.80">
    <property type="entry name" value="Glycosidases"/>
    <property type="match status" value="1"/>
</dbReference>
<dbReference type="PROSITE" id="PS51257">
    <property type="entry name" value="PROKAR_LIPOPROTEIN"/>
    <property type="match status" value="1"/>
</dbReference>
<dbReference type="RefSeq" id="WP_234866892.1">
    <property type="nucleotide sequence ID" value="NZ_JAKEVY010000003.1"/>
</dbReference>
<organism evidence="1 2">
    <name type="scientific">Flavihumibacter fluminis</name>
    <dbReference type="NCBI Taxonomy" id="2909236"/>
    <lineage>
        <taxon>Bacteria</taxon>
        <taxon>Pseudomonadati</taxon>
        <taxon>Bacteroidota</taxon>
        <taxon>Chitinophagia</taxon>
        <taxon>Chitinophagales</taxon>
        <taxon>Chitinophagaceae</taxon>
        <taxon>Flavihumibacter</taxon>
    </lineage>
</organism>
<dbReference type="EMBL" id="JAKEVY010000003">
    <property type="protein sequence ID" value="MCF1715946.1"/>
    <property type="molecule type" value="Genomic_DNA"/>
</dbReference>
<comment type="caution">
    <text evidence="1">The sequence shown here is derived from an EMBL/GenBank/DDBJ whole genome shotgun (WGS) entry which is preliminary data.</text>
</comment>
<dbReference type="SUPFAM" id="SSF51445">
    <property type="entry name" value="(Trans)glycosidases"/>
    <property type="match status" value="1"/>
</dbReference>
<evidence type="ECO:0008006" key="3">
    <source>
        <dbReference type="Google" id="ProtNLM"/>
    </source>
</evidence>
<dbReference type="InterPro" id="IPR017853">
    <property type="entry name" value="GH"/>
</dbReference>
<proteinExistence type="predicted"/>
<reference evidence="1 2" key="1">
    <citation type="submission" date="2022-01" db="EMBL/GenBank/DDBJ databases">
        <title>Flavihumibacter sp. nov., isolated from sediment of a river.</title>
        <authorList>
            <person name="Liu H."/>
        </authorList>
    </citation>
    <scope>NUCLEOTIDE SEQUENCE [LARGE SCALE GENOMIC DNA]</scope>
    <source>
        <strain evidence="1 2">RY-1</strain>
    </source>
</reference>
<keyword evidence="2" id="KW-1185">Reference proteome</keyword>
<name>A0ABS9BMV2_9BACT</name>
<protein>
    <recommendedName>
        <fullName evidence="3">Arabinogalactan endo-beta-1,4-galactanase</fullName>
    </recommendedName>
</protein>
<accession>A0ABS9BMV2</accession>
<gene>
    <name evidence="1" type="ORF">L0U88_15000</name>
</gene>